<dbReference type="InterPro" id="IPR036514">
    <property type="entry name" value="SGNH_hydro_sf"/>
</dbReference>
<dbReference type="PANTHER" id="PTHR30383">
    <property type="entry name" value="THIOESTERASE 1/PROTEASE 1/LYSOPHOSPHOLIPASE L1"/>
    <property type="match status" value="1"/>
</dbReference>
<evidence type="ECO:0000313" key="3">
    <source>
        <dbReference type="Proteomes" id="UP000717696"/>
    </source>
</evidence>
<proteinExistence type="predicted"/>
<keyword evidence="3" id="KW-1185">Reference proteome</keyword>
<dbReference type="InterPro" id="IPR051532">
    <property type="entry name" value="Ester_Hydrolysis_Enzymes"/>
</dbReference>
<name>A0A9P9J367_9HYPO</name>
<dbReference type="GO" id="GO:0004622">
    <property type="term" value="F:phosphatidylcholine lysophospholipase activity"/>
    <property type="evidence" value="ECO:0007669"/>
    <property type="project" value="TreeGrafter"/>
</dbReference>
<gene>
    <name evidence="2" type="ORF">B0J13DRAFT_524884</name>
</gene>
<dbReference type="Gene3D" id="3.40.50.1110">
    <property type="entry name" value="SGNH hydrolase"/>
    <property type="match status" value="1"/>
</dbReference>
<dbReference type="SUPFAM" id="SSF52266">
    <property type="entry name" value="SGNH hydrolase"/>
    <property type="match status" value="1"/>
</dbReference>
<dbReference type="SUPFAM" id="SSF55486">
    <property type="entry name" value="Metalloproteases ('zincins'), catalytic domain"/>
    <property type="match status" value="1"/>
</dbReference>
<sequence>MDKNQNVAEAPGLIAGIIDGIFREAPDAVVLVAPVIFAKPVAIQERTTVFNKQLEDIVQTRRKAGKHLISVPIDIKTEDLSDDKHPNNAGYEKMAQAWWDAILVAHKLGWIGAPANVQVPNLNNDGRADYIVAEADGTVNAWINLRLPNDFKSIGKINPAWTSVEGSMIRMAVVDNDGKADMTVLYSDGVAKVWKNTDDGRKFEPLDSKWAAGVGETRDKVRITDIDGDGYADYVIIYSGGAVKWARNMHNNGKDSTKKNWEDLKTIAPGVAGTPDDTPHMLDLDGDGKAGGAIKAYMNSGNLNSDPNERNWNDFGTIAPGVSGVTGDMIRFADMSGDGRADFLAVSDDGSIRTFENIGLVQSKVGSMRFADLTGNGRDDIIVLDHRTIAAGVGDQGPVLYGDVNGDIVYVDGSVGARVNKCNWGETPPCISNDDVCALAVISFPDTSCSAEKQAAIVTEMQRALEIAEDTAANLQRGVYFDSFFDRDSRADPDFAGNTARVYGNIADMLSASASYKVTATCDEDSPYCRKQNFFAYMNDDAKRKVGKVNFCRKFWSDQRIVTTESILSTIANIPFSRLNGEGVRL</sequence>
<evidence type="ECO:0000313" key="2">
    <source>
        <dbReference type="EMBL" id="KAH7147182.1"/>
    </source>
</evidence>
<evidence type="ECO:0008006" key="4">
    <source>
        <dbReference type="Google" id="ProtNLM"/>
    </source>
</evidence>
<dbReference type="Pfam" id="PF13517">
    <property type="entry name" value="FG-GAP_3"/>
    <property type="match status" value="1"/>
</dbReference>
<keyword evidence="1" id="KW-0732">Signal</keyword>
<dbReference type="InterPro" id="IPR024079">
    <property type="entry name" value="MetalloPept_cat_dom_sf"/>
</dbReference>
<dbReference type="InterPro" id="IPR013517">
    <property type="entry name" value="FG-GAP"/>
</dbReference>
<dbReference type="Gene3D" id="3.40.390.10">
    <property type="entry name" value="Collagenase (Catalytic Domain)"/>
    <property type="match status" value="1"/>
</dbReference>
<protein>
    <recommendedName>
        <fullName evidence="4">SGNH hydrolase-type esterase domain-containing protein</fullName>
    </recommendedName>
</protein>
<dbReference type="GO" id="GO:0008237">
    <property type="term" value="F:metallopeptidase activity"/>
    <property type="evidence" value="ECO:0007669"/>
    <property type="project" value="InterPro"/>
</dbReference>
<dbReference type="PANTHER" id="PTHR30383:SF5">
    <property type="entry name" value="SGNH HYDROLASE-TYPE ESTERASE DOMAIN-CONTAINING PROTEIN"/>
    <property type="match status" value="1"/>
</dbReference>
<dbReference type="InterPro" id="IPR028994">
    <property type="entry name" value="Integrin_alpha_N"/>
</dbReference>
<evidence type="ECO:0000256" key="1">
    <source>
        <dbReference type="ARBA" id="ARBA00022729"/>
    </source>
</evidence>
<dbReference type="Proteomes" id="UP000717696">
    <property type="component" value="Unassembled WGS sequence"/>
</dbReference>
<reference evidence="2" key="1">
    <citation type="journal article" date="2021" name="Nat. Commun.">
        <title>Genetic determinants of endophytism in the Arabidopsis root mycobiome.</title>
        <authorList>
            <person name="Mesny F."/>
            <person name="Miyauchi S."/>
            <person name="Thiergart T."/>
            <person name="Pickel B."/>
            <person name="Atanasova L."/>
            <person name="Karlsson M."/>
            <person name="Huettel B."/>
            <person name="Barry K.W."/>
            <person name="Haridas S."/>
            <person name="Chen C."/>
            <person name="Bauer D."/>
            <person name="Andreopoulos W."/>
            <person name="Pangilinan J."/>
            <person name="LaButti K."/>
            <person name="Riley R."/>
            <person name="Lipzen A."/>
            <person name="Clum A."/>
            <person name="Drula E."/>
            <person name="Henrissat B."/>
            <person name="Kohler A."/>
            <person name="Grigoriev I.V."/>
            <person name="Martin F.M."/>
            <person name="Hacquard S."/>
        </authorList>
    </citation>
    <scope>NUCLEOTIDE SEQUENCE</scope>
    <source>
        <strain evidence="2">MPI-CAGE-AT-0021</strain>
    </source>
</reference>
<comment type="caution">
    <text evidence="2">The sequence shown here is derived from an EMBL/GenBank/DDBJ whole genome shotgun (WGS) entry which is preliminary data.</text>
</comment>
<organism evidence="2 3">
    <name type="scientific">Dactylonectria estremocensis</name>
    <dbReference type="NCBI Taxonomy" id="1079267"/>
    <lineage>
        <taxon>Eukaryota</taxon>
        <taxon>Fungi</taxon>
        <taxon>Dikarya</taxon>
        <taxon>Ascomycota</taxon>
        <taxon>Pezizomycotina</taxon>
        <taxon>Sordariomycetes</taxon>
        <taxon>Hypocreomycetidae</taxon>
        <taxon>Hypocreales</taxon>
        <taxon>Nectriaceae</taxon>
        <taxon>Dactylonectria</taxon>
    </lineage>
</organism>
<accession>A0A9P9J367</accession>
<dbReference type="EMBL" id="JAGMUU010000008">
    <property type="protein sequence ID" value="KAH7147182.1"/>
    <property type="molecule type" value="Genomic_DNA"/>
</dbReference>
<dbReference type="OrthoDB" id="1046782at2759"/>
<dbReference type="SUPFAM" id="SSF69318">
    <property type="entry name" value="Integrin alpha N-terminal domain"/>
    <property type="match status" value="1"/>
</dbReference>
<dbReference type="AlphaFoldDB" id="A0A9P9J367"/>